<dbReference type="GO" id="GO:0016987">
    <property type="term" value="F:sigma factor activity"/>
    <property type="evidence" value="ECO:0007669"/>
    <property type="project" value="UniProtKB-KW"/>
</dbReference>
<dbReference type="PANTHER" id="PTHR43133:SF57">
    <property type="entry name" value="RNA POLYMERASE SIGMA-70 FACTOR"/>
    <property type="match status" value="1"/>
</dbReference>
<name>A0A1G2ML83_9BACT</name>
<protein>
    <recommendedName>
        <fullName evidence="9">HTH luxR-type domain-containing protein</fullName>
    </recommendedName>
</protein>
<evidence type="ECO:0000313" key="7">
    <source>
        <dbReference type="EMBL" id="OHA23791.1"/>
    </source>
</evidence>
<evidence type="ECO:0000256" key="3">
    <source>
        <dbReference type="ARBA" id="ARBA00023082"/>
    </source>
</evidence>
<organism evidence="7 8">
    <name type="scientific">Candidatus Taylorbacteria bacterium RIFCSPHIGHO2_02_FULL_43_32b</name>
    <dbReference type="NCBI Taxonomy" id="1802306"/>
    <lineage>
        <taxon>Bacteria</taxon>
        <taxon>Candidatus Tayloriibacteriota</taxon>
    </lineage>
</organism>
<feature type="domain" description="RNA polymerase sigma factor 70 region 4 type 2" evidence="6">
    <location>
        <begin position="117"/>
        <end position="168"/>
    </location>
</feature>
<sequence>MDEDLLLIKKYKSGQSDAFGLLYDRYFDKIYRYVYYKVLNKDTTEDLVSDIFFKAIQKIDTFDQTKGIFSSWLYNIALNSIIDHYRSRKHHADIEDAYDLSLDERIEEKIDAKDNLQKVSEYLNYLSPKQREIVILRVWQEMPYKEIAEIIGGSEDSAKMAFSRAVKEIRLKFGSVALFLLFMSNFR</sequence>
<dbReference type="GO" id="GO:0003677">
    <property type="term" value="F:DNA binding"/>
    <property type="evidence" value="ECO:0007669"/>
    <property type="project" value="InterPro"/>
</dbReference>
<dbReference type="InterPro" id="IPR013249">
    <property type="entry name" value="RNA_pol_sigma70_r4_t2"/>
</dbReference>
<evidence type="ECO:0000256" key="1">
    <source>
        <dbReference type="ARBA" id="ARBA00010641"/>
    </source>
</evidence>
<comment type="caution">
    <text evidence="7">The sequence shown here is derived from an EMBL/GenBank/DDBJ whole genome shotgun (WGS) entry which is preliminary data.</text>
</comment>
<evidence type="ECO:0000313" key="8">
    <source>
        <dbReference type="Proteomes" id="UP000177130"/>
    </source>
</evidence>
<dbReference type="Gene3D" id="1.10.1740.10">
    <property type="match status" value="1"/>
</dbReference>
<gene>
    <name evidence="7" type="ORF">A3C72_03630</name>
</gene>
<evidence type="ECO:0000259" key="6">
    <source>
        <dbReference type="Pfam" id="PF08281"/>
    </source>
</evidence>
<dbReference type="CDD" id="cd06171">
    <property type="entry name" value="Sigma70_r4"/>
    <property type="match status" value="1"/>
</dbReference>
<dbReference type="Pfam" id="PF08281">
    <property type="entry name" value="Sigma70_r4_2"/>
    <property type="match status" value="1"/>
</dbReference>
<evidence type="ECO:0008006" key="9">
    <source>
        <dbReference type="Google" id="ProtNLM"/>
    </source>
</evidence>
<dbReference type="AlphaFoldDB" id="A0A1G2ML83"/>
<dbReference type="SUPFAM" id="SSF88659">
    <property type="entry name" value="Sigma3 and sigma4 domains of RNA polymerase sigma factors"/>
    <property type="match status" value="1"/>
</dbReference>
<dbReference type="InterPro" id="IPR039425">
    <property type="entry name" value="RNA_pol_sigma-70-like"/>
</dbReference>
<dbReference type="InterPro" id="IPR013325">
    <property type="entry name" value="RNA_pol_sigma_r2"/>
</dbReference>
<evidence type="ECO:0000256" key="4">
    <source>
        <dbReference type="ARBA" id="ARBA00023163"/>
    </source>
</evidence>
<dbReference type="PANTHER" id="PTHR43133">
    <property type="entry name" value="RNA POLYMERASE ECF-TYPE SIGMA FACTO"/>
    <property type="match status" value="1"/>
</dbReference>
<dbReference type="NCBIfam" id="TIGR02937">
    <property type="entry name" value="sigma70-ECF"/>
    <property type="match status" value="1"/>
</dbReference>
<dbReference type="Gene3D" id="1.10.10.10">
    <property type="entry name" value="Winged helix-like DNA-binding domain superfamily/Winged helix DNA-binding domain"/>
    <property type="match status" value="1"/>
</dbReference>
<dbReference type="InterPro" id="IPR013324">
    <property type="entry name" value="RNA_pol_sigma_r3/r4-like"/>
</dbReference>
<dbReference type="Proteomes" id="UP000177130">
    <property type="component" value="Unassembled WGS sequence"/>
</dbReference>
<comment type="similarity">
    <text evidence="1">Belongs to the sigma-70 factor family. ECF subfamily.</text>
</comment>
<keyword evidence="3" id="KW-0731">Sigma factor</keyword>
<evidence type="ECO:0000259" key="5">
    <source>
        <dbReference type="Pfam" id="PF04542"/>
    </source>
</evidence>
<accession>A0A1G2ML83</accession>
<feature type="domain" description="RNA polymerase sigma-70 region 2" evidence="5">
    <location>
        <begin position="22"/>
        <end position="89"/>
    </location>
</feature>
<dbReference type="Pfam" id="PF04542">
    <property type="entry name" value="Sigma70_r2"/>
    <property type="match status" value="1"/>
</dbReference>
<evidence type="ECO:0000256" key="2">
    <source>
        <dbReference type="ARBA" id="ARBA00023015"/>
    </source>
</evidence>
<dbReference type="GO" id="GO:0006352">
    <property type="term" value="P:DNA-templated transcription initiation"/>
    <property type="evidence" value="ECO:0007669"/>
    <property type="project" value="InterPro"/>
</dbReference>
<dbReference type="EMBL" id="MHRK01000026">
    <property type="protein sequence ID" value="OHA23791.1"/>
    <property type="molecule type" value="Genomic_DNA"/>
</dbReference>
<dbReference type="STRING" id="1802306.A3C72_03630"/>
<dbReference type="InterPro" id="IPR036388">
    <property type="entry name" value="WH-like_DNA-bd_sf"/>
</dbReference>
<keyword evidence="4" id="KW-0804">Transcription</keyword>
<reference evidence="7 8" key="1">
    <citation type="journal article" date="2016" name="Nat. Commun.">
        <title>Thousands of microbial genomes shed light on interconnected biogeochemical processes in an aquifer system.</title>
        <authorList>
            <person name="Anantharaman K."/>
            <person name="Brown C.T."/>
            <person name="Hug L.A."/>
            <person name="Sharon I."/>
            <person name="Castelle C.J."/>
            <person name="Probst A.J."/>
            <person name="Thomas B.C."/>
            <person name="Singh A."/>
            <person name="Wilkins M.J."/>
            <person name="Karaoz U."/>
            <person name="Brodie E.L."/>
            <person name="Williams K.H."/>
            <person name="Hubbard S.S."/>
            <person name="Banfield J.F."/>
        </authorList>
    </citation>
    <scope>NUCLEOTIDE SEQUENCE [LARGE SCALE GENOMIC DNA]</scope>
</reference>
<dbReference type="InterPro" id="IPR007627">
    <property type="entry name" value="RNA_pol_sigma70_r2"/>
</dbReference>
<dbReference type="SUPFAM" id="SSF88946">
    <property type="entry name" value="Sigma2 domain of RNA polymerase sigma factors"/>
    <property type="match status" value="1"/>
</dbReference>
<proteinExistence type="inferred from homology"/>
<dbReference type="InterPro" id="IPR014284">
    <property type="entry name" value="RNA_pol_sigma-70_dom"/>
</dbReference>
<keyword evidence="2" id="KW-0805">Transcription regulation</keyword>